<evidence type="ECO:0000313" key="1">
    <source>
        <dbReference type="EnsemblPlants" id="OB07G25260.1"/>
    </source>
</evidence>
<sequence>MSQLFYTRGCFVIDSGVSVSCFGVCIRFVPGGLFNYSYGEPLSRCHSFKKIYTNITRKRDSNYINYQFCICGCTCQLVNLDQWNEITFLPLGK</sequence>
<proteinExistence type="predicted"/>
<evidence type="ECO:0000313" key="2">
    <source>
        <dbReference type="Proteomes" id="UP000006038"/>
    </source>
</evidence>
<dbReference type="Proteomes" id="UP000006038">
    <property type="component" value="Chromosome 7"/>
</dbReference>
<dbReference type="Gramene" id="OB07G25260.1">
    <property type="protein sequence ID" value="OB07G25260.1"/>
    <property type="gene ID" value="OB07G25260"/>
</dbReference>
<dbReference type="AlphaFoldDB" id="J3MM94"/>
<protein>
    <submittedName>
        <fullName evidence="1">Uncharacterized protein</fullName>
    </submittedName>
</protein>
<keyword evidence="2" id="KW-1185">Reference proteome</keyword>
<accession>J3MM94</accession>
<reference evidence="1" key="1">
    <citation type="journal article" date="2013" name="Nat. Commun.">
        <title>Whole-genome sequencing of Oryza brachyantha reveals mechanisms underlying Oryza genome evolution.</title>
        <authorList>
            <person name="Chen J."/>
            <person name="Huang Q."/>
            <person name="Gao D."/>
            <person name="Wang J."/>
            <person name="Lang Y."/>
            <person name="Liu T."/>
            <person name="Li B."/>
            <person name="Bai Z."/>
            <person name="Luis Goicoechea J."/>
            <person name="Liang C."/>
            <person name="Chen C."/>
            <person name="Zhang W."/>
            <person name="Sun S."/>
            <person name="Liao Y."/>
            <person name="Zhang X."/>
            <person name="Yang L."/>
            <person name="Song C."/>
            <person name="Wang M."/>
            <person name="Shi J."/>
            <person name="Liu G."/>
            <person name="Liu J."/>
            <person name="Zhou H."/>
            <person name="Zhou W."/>
            <person name="Yu Q."/>
            <person name="An N."/>
            <person name="Chen Y."/>
            <person name="Cai Q."/>
            <person name="Wang B."/>
            <person name="Liu B."/>
            <person name="Min J."/>
            <person name="Huang Y."/>
            <person name="Wu H."/>
            <person name="Li Z."/>
            <person name="Zhang Y."/>
            <person name="Yin Y."/>
            <person name="Song W."/>
            <person name="Jiang J."/>
            <person name="Jackson S.A."/>
            <person name="Wing R.A."/>
            <person name="Wang J."/>
            <person name="Chen M."/>
        </authorList>
    </citation>
    <scope>NUCLEOTIDE SEQUENCE [LARGE SCALE GENOMIC DNA]</scope>
    <source>
        <strain evidence="1">cv. IRGC 101232</strain>
    </source>
</reference>
<organism evidence="1">
    <name type="scientific">Oryza brachyantha</name>
    <name type="common">malo sina</name>
    <dbReference type="NCBI Taxonomy" id="4533"/>
    <lineage>
        <taxon>Eukaryota</taxon>
        <taxon>Viridiplantae</taxon>
        <taxon>Streptophyta</taxon>
        <taxon>Embryophyta</taxon>
        <taxon>Tracheophyta</taxon>
        <taxon>Spermatophyta</taxon>
        <taxon>Magnoliopsida</taxon>
        <taxon>Liliopsida</taxon>
        <taxon>Poales</taxon>
        <taxon>Poaceae</taxon>
        <taxon>BOP clade</taxon>
        <taxon>Oryzoideae</taxon>
        <taxon>Oryzeae</taxon>
        <taxon>Oryzinae</taxon>
        <taxon>Oryza</taxon>
    </lineage>
</organism>
<dbReference type="EnsemblPlants" id="OB07G25260.1">
    <property type="protein sequence ID" value="OB07G25260.1"/>
    <property type="gene ID" value="OB07G25260"/>
</dbReference>
<reference evidence="1" key="2">
    <citation type="submission" date="2013-04" db="UniProtKB">
        <authorList>
            <consortium name="EnsemblPlants"/>
        </authorList>
    </citation>
    <scope>IDENTIFICATION</scope>
</reference>
<dbReference type="HOGENOM" id="CLU_2403188_0_0_1"/>
<name>J3MM94_ORYBR</name>